<gene>
    <name evidence="4" type="ORF">C8N34_112107</name>
</gene>
<sequence length="159" mass="16706">MIVRPATLADAPAMTDLLNRIIAIGGTTAHETPFTPEAVARHYIAGEEPVCCHLAEDDAGLIGFQCVGHNPALPEGWGDIGSFVSPDRQRSGAGVALFAATVPAARAAGLTVLNATIRADNAPGLGYYARRGFVDYANDPDYALQSGQVVGRVSRRFDL</sequence>
<keyword evidence="1 4" id="KW-0808">Transferase</keyword>
<dbReference type="PROSITE" id="PS51186">
    <property type="entry name" value="GNAT"/>
    <property type="match status" value="1"/>
</dbReference>
<evidence type="ECO:0000256" key="2">
    <source>
        <dbReference type="ARBA" id="ARBA00023315"/>
    </source>
</evidence>
<dbReference type="PANTHER" id="PTHR43877">
    <property type="entry name" value="AMINOALKYLPHOSPHONATE N-ACETYLTRANSFERASE-RELATED-RELATED"/>
    <property type="match status" value="1"/>
</dbReference>
<dbReference type="InterPro" id="IPR016181">
    <property type="entry name" value="Acyl_CoA_acyltransferase"/>
</dbReference>
<keyword evidence="5" id="KW-1185">Reference proteome</keyword>
<dbReference type="Gene3D" id="3.40.630.30">
    <property type="match status" value="1"/>
</dbReference>
<organism evidence="4 5">
    <name type="scientific">Gemmobacter caeni</name>
    <dbReference type="NCBI Taxonomy" id="589035"/>
    <lineage>
        <taxon>Bacteria</taxon>
        <taxon>Pseudomonadati</taxon>
        <taxon>Pseudomonadota</taxon>
        <taxon>Alphaproteobacteria</taxon>
        <taxon>Rhodobacterales</taxon>
        <taxon>Paracoccaceae</taxon>
        <taxon>Gemmobacter</taxon>
    </lineage>
</organism>
<reference evidence="4 5" key="1">
    <citation type="submission" date="2018-04" db="EMBL/GenBank/DDBJ databases">
        <title>Genomic Encyclopedia of Archaeal and Bacterial Type Strains, Phase II (KMG-II): from individual species to whole genera.</title>
        <authorList>
            <person name="Goeker M."/>
        </authorList>
    </citation>
    <scope>NUCLEOTIDE SEQUENCE [LARGE SCALE GENOMIC DNA]</scope>
    <source>
        <strain evidence="4 5">DSM 21823</strain>
    </source>
</reference>
<evidence type="ECO:0000313" key="5">
    <source>
        <dbReference type="Proteomes" id="UP000244224"/>
    </source>
</evidence>
<dbReference type="EMBL" id="QBKP01000012">
    <property type="protein sequence ID" value="PTX47618.1"/>
    <property type="molecule type" value="Genomic_DNA"/>
</dbReference>
<dbReference type="Proteomes" id="UP000244224">
    <property type="component" value="Unassembled WGS sequence"/>
</dbReference>
<protein>
    <submittedName>
        <fullName evidence="4">L-amino acid N-acyltransferase YncA</fullName>
    </submittedName>
</protein>
<evidence type="ECO:0000259" key="3">
    <source>
        <dbReference type="PROSITE" id="PS51186"/>
    </source>
</evidence>
<dbReference type="OrthoDB" id="5997585at2"/>
<dbReference type="RefSeq" id="WP_054300910.1">
    <property type="nucleotide sequence ID" value="NZ_QBKP01000012.1"/>
</dbReference>
<name>A0A2T6AUW9_9RHOB</name>
<dbReference type="InterPro" id="IPR000182">
    <property type="entry name" value="GNAT_dom"/>
</dbReference>
<keyword evidence="2 4" id="KW-0012">Acyltransferase</keyword>
<dbReference type="GO" id="GO:0016747">
    <property type="term" value="F:acyltransferase activity, transferring groups other than amino-acyl groups"/>
    <property type="evidence" value="ECO:0007669"/>
    <property type="project" value="InterPro"/>
</dbReference>
<dbReference type="SUPFAM" id="SSF55729">
    <property type="entry name" value="Acyl-CoA N-acyltransferases (Nat)"/>
    <property type="match status" value="1"/>
</dbReference>
<evidence type="ECO:0000313" key="4">
    <source>
        <dbReference type="EMBL" id="PTX47618.1"/>
    </source>
</evidence>
<dbReference type="InterPro" id="IPR050832">
    <property type="entry name" value="Bact_Acetyltransf"/>
</dbReference>
<proteinExistence type="predicted"/>
<dbReference type="Pfam" id="PF00583">
    <property type="entry name" value="Acetyltransf_1"/>
    <property type="match status" value="1"/>
</dbReference>
<comment type="caution">
    <text evidence="4">The sequence shown here is derived from an EMBL/GenBank/DDBJ whole genome shotgun (WGS) entry which is preliminary data.</text>
</comment>
<dbReference type="PANTHER" id="PTHR43877:SF1">
    <property type="entry name" value="ACETYLTRANSFERASE"/>
    <property type="match status" value="1"/>
</dbReference>
<evidence type="ECO:0000256" key="1">
    <source>
        <dbReference type="ARBA" id="ARBA00022679"/>
    </source>
</evidence>
<accession>A0A2T6AUW9</accession>
<feature type="domain" description="N-acetyltransferase" evidence="3">
    <location>
        <begin position="1"/>
        <end position="159"/>
    </location>
</feature>
<dbReference type="AlphaFoldDB" id="A0A2T6AUW9"/>